<evidence type="ECO:0000313" key="2">
    <source>
        <dbReference type="EMBL" id="KDO30287.1"/>
    </source>
</evidence>
<dbReference type="RefSeq" id="XP_012199083.1">
    <property type="nucleotide sequence ID" value="XM_012343693.1"/>
</dbReference>
<gene>
    <name evidence="2" type="ORF">SPRG_19835</name>
</gene>
<dbReference type="EMBL" id="KK583202">
    <property type="protein sequence ID" value="KDO30287.1"/>
    <property type="molecule type" value="Genomic_DNA"/>
</dbReference>
<feature type="region of interest" description="Disordered" evidence="1">
    <location>
        <begin position="1"/>
        <end position="119"/>
    </location>
</feature>
<organism evidence="2 3">
    <name type="scientific">Saprolegnia parasitica (strain CBS 223.65)</name>
    <dbReference type="NCBI Taxonomy" id="695850"/>
    <lineage>
        <taxon>Eukaryota</taxon>
        <taxon>Sar</taxon>
        <taxon>Stramenopiles</taxon>
        <taxon>Oomycota</taxon>
        <taxon>Saprolegniomycetes</taxon>
        <taxon>Saprolegniales</taxon>
        <taxon>Saprolegniaceae</taxon>
        <taxon>Saprolegnia</taxon>
    </lineage>
</organism>
<feature type="compositionally biased region" description="Polar residues" evidence="1">
    <location>
        <begin position="1"/>
        <end position="12"/>
    </location>
</feature>
<reference evidence="2 3" key="1">
    <citation type="journal article" date="2013" name="PLoS Genet.">
        <title>Distinctive expansion of potential virulence genes in the genome of the oomycete fish pathogen Saprolegnia parasitica.</title>
        <authorList>
            <person name="Jiang R.H."/>
            <person name="de Bruijn I."/>
            <person name="Haas B.J."/>
            <person name="Belmonte R."/>
            <person name="Lobach L."/>
            <person name="Christie J."/>
            <person name="van den Ackerveken G."/>
            <person name="Bottin A."/>
            <person name="Bulone V."/>
            <person name="Diaz-Moreno S.M."/>
            <person name="Dumas B."/>
            <person name="Fan L."/>
            <person name="Gaulin E."/>
            <person name="Govers F."/>
            <person name="Grenville-Briggs L.J."/>
            <person name="Horner N.R."/>
            <person name="Levin J.Z."/>
            <person name="Mammella M."/>
            <person name="Meijer H.J."/>
            <person name="Morris P."/>
            <person name="Nusbaum C."/>
            <person name="Oome S."/>
            <person name="Phillips A.J."/>
            <person name="van Rooyen D."/>
            <person name="Rzeszutek E."/>
            <person name="Saraiva M."/>
            <person name="Secombes C.J."/>
            <person name="Seidl M.F."/>
            <person name="Snel B."/>
            <person name="Stassen J.H."/>
            <person name="Sykes S."/>
            <person name="Tripathy S."/>
            <person name="van den Berg H."/>
            <person name="Vega-Arreguin J.C."/>
            <person name="Wawra S."/>
            <person name="Young S.K."/>
            <person name="Zeng Q."/>
            <person name="Dieguez-Uribeondo J."/>
            <person name="Russ C."/>
            <person name="Tyler B.M."/>
            <person name="van West P."/>
        </authorList>
    </citation>
    <scope>NUCLEOTIDE SEQUENCE [LARGE SCALE GENOMIC DNA]</scope>
    <source>
        <strain evidence="2 3">CBS 223.65</strain>
    </source>
</reference>
<proteinExistence type="predicted"/>
<dbReference type="GeneID" id="24141111"/>
<accession>A0A067CU25</accession>
<name>A0A067CU25_SAPPC</name>
<evidence type="ECO:0000256" key="1">
    <source>
        <dbReference type="SAM" id="MobiDB-lite"/>
    </source>
</evidence>
<dbReference type="AlphaFoldDB" id="A0A067CU25"/>
<feature type="compositionally biased region" description="Basic and acidic residues" evidence="1">
    <location>
        <begin position="72"/>
        <end position="82"/>
    </location>
</feature>
<dbReference type="Proteomes" id="UP000030745">
    <property type="component" value="Unassembled WGS sequence"/>
</dbReference>
<dbReference type="VEuPathDB" id="FungiDB:SPRG_19835"/>
<sequence length="135" mass="14700">MDGTPDAQSSRQLMRPPDDNMMEARASEIAAPADIAYDERASAVYTPQGTDDGGVRSVDDTAQAKPSSALPHRPDAATKEVTDATADAAPPDRQQKTLRHVPSCIYAPKTTPTPRETPQLFCRRQQRRVTARAKI</sequence>
<keyword evidence="3" id="KW-1185">Reference proteome</keyword>
<evidence type="ECO:0000313" key="3">
    <source>
        <dbReference type="Proteomes" id="UP000030745"/>
    </source>
</evidence>
<dbReference type="KEGG" id="spar:SPRG_19835"/>
<feature type="compositionally biased region" description="Low complexity" evidence="1">
    <location>
        <begin position="83"/>
        <end position="92"/>
    </location>
</feature>
<protein>
    <submittedName>
        <fullName evidence="2">Uncharacterized protein</fullName>
    </submittedName>
</protein>